<comment type="caution">
    <text evidence="1">The sequence shown here is derived from an EMBL/GenBank/DDBJ whole genome shotgun (WGS) entry which is preliminary data.</text>
</comment>
<proteinExistence type="predicted"/>
<dbReference type="Proteomes" id="UP000282084">
    <property type="component" value="Unassembled WGS sequence"/>
</dbReference>
<name>A0A495VIT2_9PSEU</name>
<reference evidence="1 2" key="1">
    <citation type="submission" date="2018-10" db="EMBL/GenBank/DDBJ databases">
        <title>Sequencing the genomes of 1000 actinobacteria strains.</title>
        <authorList>
            <person name="Klenk H.-P."/>
        </authorList>
    </citation>
    <scope>NUCLEOTIDE SEQUENCE [LARGE SCALE GENOMIC DNA]</scope>
    <source>
        <strain evidence="1 2">DSM 43800</strain>
    </source>
</reference>
<protein>
    <submittedName>
        <fullName evidence="1">Uncharacterized protein</fullName>
    </submittedName>
</protein>
<evidence type="ECO:0000313" key="1">
    <source>
        <dbReference type="EMBL" id="RKT49289.1"/>
    </source>
</evidence>
<dbReference type="AlphaFoldDB" id="A0A495VIT2"/>
<dbReference type="EMBL" id="RBXO01000003">
    <property type="protein sequence ID" value="RKT49289.1"/>
    <property type="molecule type" value="Genomic_DNA"/>
</dbReference>
<keyword evidence="2" id="KW-1185">Reference proteome</keyword>
<sequence length="177" mass="19279">MDRTRDRVDVMLSALVLHVPCLDDPRHCAECGAPVPDDDARRRHLLAAMLTTVVDSVAADWPAPVADAVAAARALDHPAVRTVLASHDAMREEVRVALIAYQALEDLHRQVVAEARLTRAVRDDAMDELARVRVRLRVLLGLDGDGLDVGAVTLPELLDRVAEHVTGGRGARPEDTR</sequence>
<organism evidence="1 2">
    <name type="scientific">Saccharothrix australiensis</name>
    <dbReference type="NCBI Taxonomy" id="2072"/>
    <lineage>
        <taxon>Bacteria</taxon>
        <taxon>Bacillati</taxon>
        <taxon>Actinomycetota</taxon>
        <taxon>Actinomycetes</taxon>
        <taxon>Pseudonocardiales</taxon>
        <taxon>Pseudonocardiaceae</taxon>
        <taxon>Saccharothrix</taxon>
    </lineage>
</organism>
<dbReference type="RefSeq" id="WP_121013018.1">
    <property type="nucleotide sequence ID" value="NZ_RBXO01000003.1"/>
</dbReference>
<evidence type="ECO:0000313" key="2">
    <source>
        <dbReference type="Proteomes" id="UP000282084"/>
    </source>
</evidence>
<gene>
    <name evidence="1" type="ORF">C8E97_6785</name>
</gene>
<accession>A0A495VIT2</accession>